<dbReference type="GO" id="GO:0080019">
    <property type="term" value="F:alcohol-forming very long-chain fatty acyl-CoA reductase activity"/>
    <property type="evidence" value="ECO:0007669"/>
    <property type="project" value="InterPro"/>
</dbReference>
<dbReference type="InterPro" id="IPR013120">
    <property type="entry name" value="FAR_NAD-bd"/>
</dbReference>
<dbReference type="InterPro" id="IPR026055">
    <property type="entry name" value="FAR"/>
</dbReference>
<dbReference type="Proteomes" id="UP001428341">
    <property type="component" value="Unassembled WGS sequence"/>
</dbReference>
<dbReference type="PANTHER" id="PTHR11011:SF99">
    <property type="entry name" value="FATTY ACYL-COA REDUCTASE 3"/>
    <property type="match status" value="1"/>
</dbReference>
<keyword evidence="1" id="KW-0521">NADP</keyword>
<name>A0AAP0QLP4_9ROSI</name>
<dbReference type="Pfam" id="PF07993">
    <property type="entry name" value="NAD_binding_4"/>
    <property type="match status" value="2"/>
</dbReference>
<accession>A0AAP0QLP4</accession>
<keyword evidence="1" id="KW-0560">Oxidoreductase</keyword>
<dbReference type="EC" id="1.2.1.84" evidence="1"/>
<dbReference type="PANTHER" id="PTHR11011">
    <property type="entry name" value="MALE STERILITY PROTEIN 2-RELATED"/>
    <property type="match status" value="1"/>
</dbReference>
<gene>
    <name evidence="3" type="ORF">WN944_014575</name>
</gene>
<comment type="function">
    <text evidence="1">Catalyzes the reduction of fatty acyl-CoA to fatty alcohols.</text>
</comment>
<reference evidence="3 4" key="1">
    <citation type="submission" date="2024-05" db="EMBL/GenBank/DDBJ databases">
        <title>Haplotype-resolved chromosome-level genome assembly of Huyou (Citrus changshanensis).</title>
        <authorList>
            <person name="Miao C."/>
            <person name="Chen W."/>
            <person name="Wu Y."/>
            <person name="Wang L."/>
            <person name="Zhao S."/>
            <person name="Grierson D."/>
            <person name="Xu C."/>
            <person name="Chen K."/>
        </authorList>
    </citation>
    <scope>NUCLEOTIDE SEQUENCE [LARGE SCALE GENOMIC DNA]</scope>
    <source>
        <strain evidence="3">01-14</strain>
        <tissue evidence="3">Leaf</tissue>
    </source>
</reference>
<evidence type="ECO:0000256" key="1">
    <source>
        <dbReference type="RuleBase" id="RU363097"/>
    </source>
</evidence>
<dbReference type="GO" id="GO:0010345">
    <property type="term" value="P:suberin biosynthetic process"/>
    <property type="evidence" value="ECO:0007669"/>
    <property type="project" value="TreeGrafter"/>
</dbReference>
<evidence type="ECO:0000313" key="3">
    <source>
        <dbReference type="EMBL" id="KAK9199384.1"/>
    </source>
</evidence>
<evidence type="ECO:0000259" key="2">
    <source>
        <dbReference type="Pfam" id="PF07993"/>
    </source>
</evidence>
<dbReference type="SUPFAM" id="SSF51735">
    <property type="entry name" value="NAD(P)-binding Rossmann-fold domains"/>
    <property type="match status" value="1"/>
</dbReference>
<dbReference type="GO" id="GO:0035336">
    <property type="term" value="P:long-chain fatty-acyl-CoA metabolic process"/>
    <property type="evidence" value="ECO:0007669"/>
    <property type="project" value="TreeGrafter"/>
</dbReference>
<feature type="domain" description="Thioester reductase (TE)" evidence="2">
    <location>
        <begin position="7"/>
        <end position="85"/>
    </location>
</feature>
<sequence length="295" mass="33129">MEFPFDGTVFVEKILRVQPNMKKLLLLLLRAADTESATVLGNDLFKIMKEKWCANFNSFISEKITLVPGDISCEDLGFKDPDLKEKIYDVAFGINTLEAMHVVNFAKKCFKLKVLVHVSTAYVSKKRRGLVLEKSVDGTSGLVIDVEKQVVEQGLNELIAEGASEKEIKLAMTHLVIKRAKMYGWPNTYVFTKAIGELLIQHLKESISVVILRPTVISSTYKQLFPYWAEDLRTINVLFAGPALGKLPCLVGDIETVFDVIPADIVVNAMIVAILMQNNLLMSIFIKRDHLQEIL</sequence>
<evidence type="ECO:0000313" key="4">
    <source>
        <dbReference type="Proteomes" id="UP001428341"/>
    </source>
</evidence>
<keyword evidence="1" id="KW-0444">Lipid biosynthesis</keyword>
<organism evidence="3 4">
    <name type="scientific">Citrus x changshan-huyou</name>
    <dbReference type="NCBI Taxonomy" id="2935761"/>
    <lineage>
        <taxon>Eukaryota</taxon>
        <taxon>Viridiplantae</taxon>
        <taxon>Streptophyta</taxon>
        <taxon>Embryophyta</taxon>
        <taxon>Tracheophyta</taxon>
        <taxon>Spermatophyta</taxon>
        <taxon>Magnoliopsida</taxon>
        <taxon>eudicotyledons</taxon>
        <taxon>Gunneridae</taxon>
        <taxon>Pentapetalae</taxon>
        <taxon>rosids</taxon>
        <taxon>malvids</taxon>
        <taxon>Sapindales</taxon>
        <taxon>Rutaceae</taxon>
        <taxon>Aurantioideae</taxon>
        <taxon>Citrus</taxon>
    </lineage>
</organism>
<dbReference type="EMBL" id="JBCGBO010000005">
    <property type="protein sequence ID" value="KAK9199384.1"/>
    <property type="molecule type" value="Genomic_DNA"/>
</dbReference>
<comment type="catalytic activity">
    <reaction evidence="1">
        <text>a long-chain fatty acyl-CoA + 2 NADPH + 2 H(+) = a long-chain primary fatty alcohol + 2 NADP(+) + CoA</text>
        <dbReference type="Rhea" id="RHEA:52716"/>
        <dbReference type="ChEBI" id="CHEBI:15378"/>
        <dbReference type="ChEBI" id="CHEBI:57287"/>
        <dbReference type="ChEBI" id="CHEBI:57783"/>
        <dbReference type="ChEBI" id="CHEBI:58349"/>
        <dbReference type="ChEBI" id="CHEBI:77396"/>
        <dbReference type="ChEBI" id="CHEBI:83139"/>
        <dbReference type="EC" id="1.2.1.84"/>
    </reaction>
</comment>
<dbReference type="Gene3D" id="3.40.50.720">
    <property type="entry name" value="NAD(P)-binding Rossmann-like Domain"/>
    <property type="match status" value="1"/>
</dbReference>
<dbReference type="AlphaFoldDB" id="A0AAP0QLP4"/>
<proteinExistence type="inferred from homology"/>
<comment type="similarity">
    <text evidence="1">Belongs to the fatty acyl-CoA reductase family.</text>
</comment>
<dbReference type="GO" id="GO:0102965">
    <property type="term" value="F:alcohol-forming long-chain fatty acyl-CoA reductase activity"/>
    <property type="evidence" value="ECO:0007669"/>
    <property type="project" value="UniProtKB-EC"/>
</dbReference>
<feature type="domain" description="Thioester reductase (TE)" evidence="2">
    <location>
        <begin position="88"/>
        <end position="270"/>
    </location>
</feature>
<dbReference type="InterPro" id="IPR036291">
    <property type="entry name" value="NAD(P)-bd_dom_sf"/>
</dbReference>
<comment type="caution">
    <text evidence="3">The sequence shown here is derived from an EMBL/GenBank/DDBJ whole genome shotgun (WGS) entry which is preliminary data.</text>
</comment>
<keyword evidence="4" id="KW-1185">Reference proteome</keyword>
<protein>
    <recommendedName>
        <fullName evidence="1">Fatty acyl-CoA reductase</fullName>
        <ecNumber evidence="1">1.2.1.84</ecNumber>
    </recommendedName>
</protein>
<keyword evidence="1" id="KW-0443">Lipid metabolism</keyword>